<sequence length="998" mass="107408">MTVDSAGGDAERPRPGELVHTTTLRTRTGERSVRVVDERPDSRSVYARTMGPTAATETFVGRHADVALLGRLLREVVAGRGQSVLVEGDPGIGKSALLAAGLRAARDLGCDVYWTAADELGQPFPLRAVLDCLEVVGRAEDPWRADIIRLLRQEHSPGVTGTGDAVLGASEQLLALVDRACEAKPVLMVLDDMQWADAASVHVWHRLTRATEQLPLLLVGAYRPVPRRTELEQLRRGAASRGGVQLALGALAADEVAELIAVRTGGREVGPELTRLAERAAGNAGYLTELVDALVREKAVRVSGRIAELAGRAVGWSAPASLAAAVADRLGFLSDETTEALRAASLLGAEFAVHDLAVVARKPASELALLLAEAVGAGVITEAGSHLAFRYPLIRQALYDGTPVAVRTALHREAARALAEAGAPTSQVAEQLLPAAGSEDEWFLDWLASVAPTLTHRAPQTAIELLRRAIDEVGSDDPRRDVFASWLATSLAGMGRNADAAQQARQVLSRTTDPDRVAEMSWVLAYTSLRTGHSAEALEVLAQGLGAELAPGWRARLLSLTALVQAVDLDTTSALATAGQAIEAGRAAPDRFAVGMGLHVMSLDRSFVGDERGNRELIDQALTVLGDDREHLDLRLLLLCNRIVADLNLDETDGIDERIMLVRGLAEQAGAARFTQVHVMMAAYYFLHGSWDDALSELESIPELSEGRYSFLTLHGLLALIAGHRDDRTTAAVHLKAVRTEPLAIADDRRNSGYVLLARALASERDGLPAQAVAELTPVLLSPETGLEMNVRYMCLPELTRLALAAGDRETALSATQQCRAEADEAPMPVKEAAAQRCQGILERDPQRLLTAAEHYRSAGRRLELATALEDASVLFGEANDLVRARASLAEAIEVYTELRADWDIRRADARTRPYGVRRGQRGRRARPTTGWESLTPTELRVAHLVAQGRSNPDIAAALFLSRRTVQTHVSHILVKLAAHSRSEIAREAAHHPVSTVD</sequence>
<comment type="caution">
    <text evidence="4">The sequence shown here is derived from an EMBL/GenBank/DDBJ whole genome shotgun (WGS) entry which is preliminary data.</text>
</comment>
<evidence type="ECO:0000313" key="4">
    <source>
        <dbReference type="EMBL" id="REH32463.1"/>
    </source>
</evidence>
<dbReference type="InterPro" id="IPR027417">
    <property type="entry name" value="P-loop_NTPase"/>
</dbReference>
<reference evidence="4 5" key="1">
    <citation type="submission" date="2018-08" db="EMBL/GenBank/DDBJ databases">
        <title>Genomic Encyclopedia of Archaeal and Bacterial Type Strains, Phase II (KMG-II): from individual species to whole genera.</title>
        <authorList>
            <person name="Goeker M."/>
        </authorList>
    </citation>
    <scope>NUCLEOTIDE SEQUENCE [LARGE SCALE GENOMIC DNA]</scope>
    <source>
        <strain evidence="4 5">DSM 45791</strain>
    </source>
</reference>
<dbReference type="PANTHER" id="PTHR16305">
    <property type="entry name" value="TESTICULAR SOLUBLE ADENYLYL CYCLASE"/>
    <property type="match status" value="1"/>
</dbReference>
<evidence type="ECO:0000256" key="2">
    <source>
        <dbReference type="ARBA" id="ARBA00022840"/>
    </source>
</evidence>
<dbReference type="InterPro" id="IPR041664">
    <property type="entry name" value="AAA_16"/>
</dbReference>
<dbReference type="GO" id="GO:0003677">
    <property type="term" value="F:DNA binding"/>
    <property type="evidence" value="ECO:0007669"/>
    <property type="project" value="InterPro"/>
</dbReference>
<dbReference type="GO" id="GO:0006355">
    <property type="term" value="P:regulation of DNA-templated transcription"/>
    <property type="evidence" value="ECO:0007669"/>
    <property type="project" value="InterPro"/>
</dbReference>
<dbReference type="Gene3D" id="1.10.10.10">
    <property type="entry name" value="Winged helix-like DNA-binding domain superfamily/Winged helix DNA-binding domain"/>
    <property type="match status" value="1"/>
</dbReference>
<dbReference type="Gene3D" id="1.25.40.10">
    <property type="entry name" value="Tetratricopeptide repeat domain"/>
    <property type="match status" value="1"/>
</dbReference>
<dbReference type="InterPro" id="IPR036388">
    <property type="entry name" value="WH-like_DNA-bd_sf"/>
</dbReference>
<organism evidence="4 5">
    <name type="scientific">Kutzneria buriramensis</name>
    <dbReference type="NCBI Taxonomy" id="1045776"/>
    <lineage>
        <taxon>Bacteria</taxon>
        <taxon>Bacillati</taxon>
        <taxon>Actinomycetota</taxon>
        <taxon>Actinomycetes</taxon>
        <taxon>Pseudonocardiales</taxon>
        <taxon>Pseudonocardiaceae</taxon>
        <taxon>Kutzneria</taxon>
    </lineage>
</organism>
<evidence type="ECO:0000313" key="5">
    <source>
        <dbReference type="Proteomes" id="UP000256269"/>
    </source>
</evidence>
<dbReference type="AlphaFoldDB" id="A0A3E0GWF6"/>
<dbReference type="GO" id="GO:0005737">
    <property type="term" value="C:cytoplasm"/>
    <property type="evidence" value="ECO:0007669"/>
    <property type="project" value="TreeGrafter"/>
</dbReference>
<dbReference type="EMBL" id="QUNO01000021">
    <property type="protein sequence ID" value="REH32463.1"/>
    <property type="molecule type" value="Genomic_DNA"/>
</dbReference>
<dbReference type="InterPro" id="IPR016032">
    <property type="entry name" value="Sig_transdc_resp-reg_C-effctor"/>
</dbReference>
<evidence type="ECO:0000256" key="1">
    <source>
        <dbReference type="ARBA" id="ARBA00022741"/>
    </source>
</evidence>
<dbReference type="PROSITE" id="PS00622">
    <property type="entry name" value="HTH_LUXR_1"/>
    <property type="match status" value="1"/>
</dbReference>
<keyword evidence="2" id="KW-0067">ATP-binding</keyword>
<dbReference type="Gene3D" id="3.40.50.300">
    <property type="entry name" value="P-loop containing nucleotide triphosphate hydrolases"/>
    <property type="match status" value="1"/>
</dbReference>
<dbReference type="PANTHER" id="PTHR16305:SF35">
    <property type="entry name" value="TRANSCRIPTIONAL ACTIVATOR DOMAIN"/>
    <property type="match status" value="1"/>
</dbReference>
<dbReference type="Pfam" id="PF00196">
    <property type="entry name" value="GerE"/>
    <property type="match status" value="1"/>
</dbReference>
<accession>A0A3E0GWF6</accession>
<evidence type="ECO:0000259" key="3">
    <source>
        <dbReference type="PROSITE" id="PS50043"/>
    </source>
</evidence>
<dbReference type="SMART" id="SM00421">
    <property type="entry name" value="HTH_LUXR"/>
    <property type="match status" value="1"/>
</dbReference>
<keyword evidence="5" id="KW-1185">Reference proteome</keyword>
<feature type="domain" description="HTH luxR-type" evidence="3">
    <location>
        <begin position="928"/>
        <end position="993"/>
    </location>
</feature>
<dbReference type="PROSITE" id="PS50043">
    <property type="entry name" value="HTH_LUXR_2"/>
    <property type="match status" value="1"/>
</dbReference>
<dbReference type="SUPFAM" id="SSF48452">
    <property type="entry name" value="TPR-like"/>
    <property type="match status" value="1"/>
</dbReference>
<dbReference type="CDD" id="cd06170">
    <property type="entry name" value="LuxR_C_like"/>
    <property type="match status" value="1"/>
</dbReference>
<dbReference type="SUPFAM" id="SSF52540">
    <property type="entry name" value="P-loop containing nucleoside triphosphate hydrolases"/>
    <property type="match status" value="1"/>
</dbReference>
<keyword evidence="1" id="KW-0547">Nucleotide-binding</keyword>
<name>A0A3E0GWF6_9PSEU</name>
<proteinExistence type="predicted"/>
<dbReference type="GO" id="GO:0005524">
    <property type="term" value="F:ATP binding"/>
    <property type="evidence" value="ECO:0007669"/>
    <property type="project" value="UniProtKB-KW"/>
</dbReference>
<dbReference type="PRINTS" id="PR00038">
    <property type="entry name" value="HTHLUXR"/>
</dbReference>
<dbReference type="GO" id="GO:0004016">
    <property type="term" value="F:adenylate cyclase activity"/>
    <property type="evidence" value="ECO:0007669"/>
    <property type="project" value="TreeGrafter"/>
</dbReference>
<dbReference type="Pfam" id="PF13191">
    <property type="entry name" value="AAA_16"/>
    <property type="match status" value="1"/>
</dbReference>
<dbReference type="InterPro" id="IPR000792">
    <property type="entry name" value="Tscrpt_reg_LuxR_C"/>
</dbReference>
<protein>
    <submittedName>
        <fullName evidence="4">Putative ATPase</fullName>
    </submittedName>
</protein>
<gene>
    <name evidence="4" type="ORF">BCF44_1219</name>
</gene>
<dbReference type="SUPFAM" id="SSF46894">
    <property type="entry name" value="C-terminal effector domain of the bipartite response regulators"/>
    <property type="match status" value="1"/>
</dbReference>
<dbReference type="InterPro" id="IPR011990">
    <property type="entry name" value="TPR-like_helical_dom_sf"/>
</dbReference>
<dbReference type="Proteomes" id="UP000256269">
    <property type="component" value="Unassembled WGS sequence"/>
</dbReference>